<protein>
    <submittedName>
        <fullName evidence="1">Uncharacterized protein</fullName>
    </submittedName>
</protein>
<sequence length="192" mass="21378">MSITMNAVFIKTPKGREEIESKAGGLSLITRRVLIFLDGKRTLREIQTLPKIDDVEQIIRNLESAGYIQLVSSESTTTGSQASPQSANPLLANRSNPNILPAFIPPARNGNFRPLPEHHDAAQFKMAKNFMTNTLNAFVGTFGSSALISRIDRCENHEALREIYADWLNAIMNTKQGKKDLENLKTKLLEVL</sequence>
<dbReference type="EMBL" id="FUYB01000014">
    <property type="protein sequence ID" value="SKA85920.1"/>
    <property type="molecule type" value="Genomic_DNA"/>
</dbReference>
<dbReference type="OrthoDB" id="5295681at2"/>
<keyword evidence="2" id="KW-1185">Reference proteome</keyword>
<gene>
    <name evidence="1" type="ORF">SAMN02745130_02653</name>
</gene>
<dbReference type="AlphaFoldDB" id="A0A1T4X8E9"/>
<proteinExistence type="predicted"/>
<dbReference type="Proteomes" id="UP000190460">
    <property type="component" value="Unassembled WGS sequence"/>
</dbReference>
<dbReference type="RefSeq" id="WP_143594358.1">
    <property type="nucleotide sequence ID" value="NZ_FUYB01000014.1"/>
</dbReference>
<evidence type="ECO:0000313" key="1">
    <source>
        <dbReference type="EMBL" id="SKA85920.1"/>
    </source>
</evidence>
<organism evidence="1 2">
    <name type="scientific">Thiothrix eikelboomii</name>
    <dbReference type="NCBI Taxonomy" id="92487"/>
    <lineage>
        <taxon>Bacteria</taxon>
        <taxon>Pseudomonadati</taxon>
        <taxon>Pseudomonadota</taxon>
        <taxon>Gammaproteobacteria</taxon>
        <taxon>Thiotrichales</taxon>
        <taxon>Thiotrichaceae</taxon>
        <taxon>Thiothrix</taxon>
    </lineage>
</organism>
<name>A0A1T4X8E9_9GAMM</name>
<reference evidence="1 2" key="1">
    <citation type="submission" date="2017-02" db="EMBL/GenBank/DDBJ databases">
        <authorList>
            <person name="Peterson S.W."/>
        </authorList>
    </citation>
    <scope>NUCLEOTIDE SEQUENCE [LARGE SCALE GENOMIC DNA]</scope>
    <source>
        <strain evidence="1 2">ATCC 49788</strain>
    </source>
</reference>
<evidence type="ECO:0000313" key="2">
    <source>
        <dbReference type="Proteomes" id="UP000190460"/>
    </source>
</evidence>
<accession>A0A1T4X8E9</accession>